<reference evidence="2" key="2">
    <citation type="submission" date="2023-06" db="EMBL/GenBank/DDBJ databases">
        <authorList>
            <person name="Ma L."/>
            <person name="Liu K.-W."/>
            <person name="Li Z."/>
            <person name="Hsiao Y.-Y."/>
            <person name="Qi Y."/>
            <person name="Fu T."/>
            <person name="Tang G."/>
            <person name="Zhang D."/>
            <person name="Sun W.-H."/>
            <person name="Liu D.-K."/>
            <person name="Li Y."/>
            <person name="Chen G.-Z."/>
            <person name="Liu X.-D."/>
            <person name="Liao X.-Y."/>
            <person name="Jiang Y.-T."/>
            <person name="Yu X."/>
            <person name="Hao Y."/>
            <person name="Huang J."/>
            <person name="Zhao X.-W."/>
            <person name="Ke S."/>
            <person name="Chen Y.-Y."/>
            <person name="Wu W.-L."/>
            <person name="Hsu J.-L."/>
            <person name="Lin Y.-F."/>
            <person name="Huang M.-D."/>
            <person name="Li C.-Y."/>
            <person name="Huang L."/>
            <person name="Wang Z.-W."/>
            <person name="Zhao X."/>
            <person name="Zhong W.-Y."/>
            <person name="Peng D.-H."/>
            <person name="Ahmad S."/>
            <person name="Lan S."/>
            <person name="Zhang J.-S."/>
            <person name="Tsai W.-C."/>
            <person name="Van De Peer Y."/>
            <person name="Liu Z.-J."/>
        </authorList>
    </citation>
    <scope>NUCLEOTIDE SEQUENCE</scope>
    <source>
        <strain evidence="2">CP</strain>
        <tissue evidence="2">Leaves</tissue>
    </source>
</reference>
<dbReference type="Proteomes" id="UP001180020">
    <property type="component" value="Unassembled WGS sequence"/>
</dbReference>
<dbReference type="AlphaFoldDB" id="A0AAV9CPK1"/>
<sequence length="99" mass="11020">MASGDSVWQSLVAVSRHYDKPHPSMRRTTTFVVGKFFDVGRDHVADTDRRRSDEDGLRSFVSNLERSGELLSPSVEERMSWEVGSTRGDGAPPAHGEMV</sequence>
<dbReference type="EMBL" id="JAUJYO010000018">
    <property type="protein sequence ID" value="KAK1290148.1"/>
    <property type="molecule type" value="Genomic_DNA"/>
</dbReference>
<organism evidence="2 3">
    <name type="scientific">Acorus calamus</name>
    <name type="common">Sweet flag</name>
    <dbReference type="NCBI Taxonomy" id="4465"/>
    <lineage>
        <taxon>Eukaryota</taxon>
        <taxon>Viridiplantae</taxon>
        <taxon>Streptophyta</taxon>
        <taxon>Embryophyta</taxon>
        <taxon>Tracheophyta</taxon>
        <taxon>Spermatophyta</taxon>
        <taxon>Magnoliopsida</taxon>
        <taxon>Liliopsida</taxon>
        <taxon>Acoraceae</taxon>
        <taxon>Acorus</taxon>
    </lineage>
</organism>
<comment type="caution">
    <text evidence="2">The sequence shown here is derived from an EMBL/GenBank/DDBJ whole genome shotgun (WGS) entry which is preliminary data.</text>
</comment>
<reference evidence="2" key="1">
    <citation type="journal article" date="2023" name="Nat. Commun.">
        <title>Diploid and tetraploid genomes of Acorus and the evolution of monocots.</title>
        <authorList>
            <person name="Ma L."/>
            <person name="Liu K.W."/>
            <person name="Li Z."/>
            <person name="Hsiao Y.Y."/>
            <person name="Qi Y."/>
            <person name="Fu T."/>
            <person name="Tang G.D."/>
            <person name="Zhang D."/>
            <person name="Sun W.H."/>
            <person name="Liu D.K."/>
            <person name="Li Y."/>
            <person name="Chen G.Z."/>
            <person name="Liu X.D."/>
            <person name="Liao X.Y."/>
            <person name="Jiang Y.T."/>
            <person name="Yu X."/>
            <person name="Hao Y."/>
            <person name="Huang J."/>
            <person name="Zhao X.W."/>
            <person name="Ke S."/>
            <person name="Chen Y.Y."/>
            <person name="Wu W.L."/>
            <person name="Hsu J.L."/>
            <person name="Lin Y.F."/>
            <person name="Huang M.D."/>
            <person name="Li C.Y."/>
            <person name="Huang L."/>
            <person name="Wang Z.W."/>
            <person name="Zhao X."/>
            <person name="Zhong W.Y."/>
            <person name="Peng D.H."/>
            <person name="Ahmad S."/>
            <person name="Lan S."/>
            <person name="Zhang J.S."/>
            <person name="Tsai W.C."/>
            <person name="Van de Peer Y."/>
            <person name="Liu Z.J."/>
        </authorList>
    </citation>
    <scope>NUCLEOTIDE SEQUENCE</scope>
    <source>
        <strain evidence="2">CP</strain>
    </source>
</reference>
<accession>A0AAV9CPK1</accession>
<evidence type="ECO:0000256" key="1">
    <source>
        <dbReference type="SAM" id="MobiDB-lite"/>
    </source>
</evidence>
<gene>
    <name evidence="2" type="ORF">QJS10_CPB18g00241</name>
</gene>
<keyword evidence="3" id="KW-1185">Reference proteome</keyword>
<protein>
    <submittedName>
        <fullName evidence="2">Uncharacterized protein</fullName>
    </submittedName>
</protein>
<proteinExistence type="predicted"/>
<name>A0AAV9CPK1_ACOCL</name>
<evidence type="ECO:0000313" key="3">
    <source>
        <dbReference type="Proteomes" id="UP001180020"/>
    </source>
</evidence>
<evidence type="ECO:0000313" key="2">
    <source>
        <dbReference type="EMBL" id="KAK1290148.1"/>
    </source>
</evidence>
<feature type="region of interest" description="Disordered" evidence="1">
    <location>
        <begin position="71"/>
        <end position="99"/>
    </location>
</feature>